<protein>
    <recommendedName>
        <fullName evidence="4">Acid phosphatase/vanadium-dependent haloperoxidase related protein</fullName>
    </recommendedName>
</protein>
<dbReference type="PANTHER" id="PTHR31446">
    <property type="entry name" value="ACID PHOSPHATASE/VANADIUM-DEPENDENT HALOPEROXIDASE-RELATED PROTEIN"/>
    <property type="match status" value="1"/>
</dbReference>
<gene>
    <name evidence="2" type="ORF">US91_C0012G0009</name>
</gene>
<feature type="transmembrane region" description="Helical" evidence="1">
    <location>
        <begin position="6"/>
        <end position="23"/>
    </location>
</feature>
<keyword evidence="1" id="KW-0812">Transmembrane</keyword>
<organism evidence="2 3">
    <name type="scientific">Candidatus Falkowbacteria bacterium GW2011_GWE1_38_31</name>
    <dbReference type="NCBI Taxonomy" id="1618638"/>
    <lineage>
        <taxon>Bacteria</taxon>
        <taxon>Candidatus Falkowiibacteriota</taxon>
    </lineage>
</organism>
<keyword evidence="1" id="KW-1133">Transmembrane helix</keyword>
<evidence type="ECO:0000313" key="3">
    <source>
        <dbReference type="Proteomes" id="UP000034022"/>
    </source>
</evidence>
<dbReference type="PANTHER" id="PTHR31446:SF29">
    <property type="entry name" value="ACID PHOSPHATASE_VANADIUM-DEPENDENT HALOPEROXIDASE-RELATED PROTEIN"/>
    <property type="match status" value="1"/>
</dbReference>
<dbReference type="AlphaFoldDB" id="A0A0G0K2D0"/>
<dbReference type="Proteomes" id="UP000034022">
    <property type="component" value="Unassembled WGS sequence"/>
</dbReference>
<dbReference type="Pfam" id="PF02681">
    <property type="entry name" value="DUF212"/>
    <property type="match status" value="1"/>
</dbReference>
<keyword evidence="1" id="KW-0472">Membrane</keyword>
<dbReference type="InterPro" id="IPR003832">
    <property type="entry name" value="DUF212"/>
</dbReference>
<proteinExistence type="predicted"/>
<comment type="caution">
    <text evidence="2">The sequence shown here is derived from an EMBL/GenBank/DDBJ whole genome shotgun (WGS) entry which is preliminary data.</text>
</comment>
<feature type="transmembrane region" description="Helical" evidence="1">
    <location>
        <begin position="35"/>
        <end position="58"/>
    </location>
</feature>
<reference evidence="2" key="1">
    <citation type="journal article" date="2015" name="Nature">
        <title>rRNA introns, odd ribosomes, and small enigmatic genomes across a large radiation of phyla.</title>
        <authorList>
            <person name="Brown C.T."/>
            <person name="Hug L.A."/>
            <person name="Thomas B.C."/>
            <person name="Sharon I."/>
            <person name="Castelle C.J."/>
            <person name="Singh A."/>
            <person name="Wilkins M.J."/>
            <person name="Williams K.H."/>
            <person name="Banfield J.F."/>
        </authorList>
    </citation>
    <scope>NUCLEOTIDE SEQUENCE [LARGE SCALE GENOMIC DNA]</scope>
</reference>
<evidence type="ECO:0000256" key="1">
    <source>
        <dbReference type="SAM" id="Phobius"/>
    </source>
</evidence>
<sequence>MNYHILLAPLIAGFIAQFAKFFLKSNQRKFAFKNLTAYSGMPSGHSALVIALATITGLEESLNSPFFSISIVLAIVVIRDALGIRRYLGQHGHTLNVLVKDLKNDNVLEEKYPHLLEKIGHTPSQVLIGSLIGFLTSLALHLIAA</sequence>
<feature type="transmembrane region" description="Helical" evidence="1">
    <location>
        <begin position="126"/>
        <end position="144"/>
    </location>
</feature>
<evidence type="ECO:0008006" key="4">
    <source>
        <dbReference type="Google" id="ProtNLM"/>
    </source>
</evidence>
<dbReference type="EMBL" id="LBUU01000012">
    <property type="protein sequence ID" value="KKQ69595.1"/>
    <property type="molecule type" value="Genomic_DNA"/>
</dbReference>
<accession>A0A0G0K2D0</accession>
<evidence type="ECO:0000313" key="2">
    <source>
        <dbReference type="EMBL" id="KKQ69595.1"/>
    </source>
</evidence>
<name>A0A0G0K2D0_9BACT</name>